<evidence type="ECO:0000256" key="1">
    <source>
        <dbReference type="SAM" id="SignalP"/>
    </source>
</evidence>
<proteinExistence type="predicted"/>
<comment type="caution">
    <text evidence="2">The sequence shown here is derived from an EMBL/GenBank/DDBJ whole genome shotgun (WGS) entry which is preliminary data.</text>
</comment>
<keyword evidence="3" id="KW-1185">Reference proteome</keyword>
<dbReference type="InterPro" id="IPR006311">
    <property type="entry name" value="TAT_signal"/>
</dbReference>
<dbReference type="PROSITE" id="PS51318">
    <property type="entry name" value="TAT"/>
    <property type="match status" value="1"/>
</dbReference>
<dbReference type="InterPro" id="IPR027396">
    <property type="entry name" value="DsrEFH-like"/>
</dbReference>
<dbReference type="RefSeq" id="WP_275616031.1">
    <property type="nucleotide sequence ID" value="NZ_JARFVB010000006.1"/>
</dbReference>
<feature type="chain" id="PRO_5045604412" evidence="1">
    <location>
        <begin position="35"/>
        <end position="227"/>
    </location>
</feature>
<organism evidence="2 3">
    <name type="scientific">Flagellimonas yonaguniensis</name>
    <dbReference type="NCBI Taxonomy" id="3031325"/>
    <lineage>
        <taxon>Bacteria</taxon>
        <taxon>Pseudomonadati</taxon>
        <taxon>Bacteroidota</taxon>
        <taxon>Flavobacteriia</taxon>
        <taxon>Flavobacteriales</taxon>
        <taxon>Flavobacteriaceae</taxon>
        <taxon>Flagellimonas</taxon>
    </lineage>
</organism>
<evidence type="ECO:0000313" key="3">
    <source>
        <dbReference type="Proteomes" id="UP001221366"/>
    </source>
</evidence>
<reference evidence="2 3" key="1">
    <citation type="submission" date="2023-03" db="EMBL/GenBank/DDBJ databases">
        <title>Muricauda XX sp. nov. and Muricauda XXX sp. nov., two novel species isolated from Okinawa Trough.</title>
        <authorList>
            <person name="Cao W."/>
            <person name="Deng X."/>
        </authorList>
    </citation>
    <scope>NUCLEOTIDE SEQUENCE [LARGE SCALE GENOMIC DNA]</scope>
    <source>
        <strain evidence="2 3">334s03</strain>
    </source>
</reference>
<gene>
    <name evidence="2" type="ORF">PY092_11910</name>
</gene>
<sequence>MKTTQSTSRRSFMGAMMLGATASTLSVFRSPVFAGMTDFTDLEMGDAEAWMKSIKGKHRIVYDGSYPHQGFPIIWNWAYYLSNNEMGSPDDEITAMTVLRHDAIPFALHDDLWKKYSLGEMFHVKKADGTAYDRNPYYEPQEGDFPMPVIQGIKDLIDRGAMFCVCNLALNVYSGAVAQQMGKDPNEVYEEWKAAVLPKIQIVPSGVWALGRAQEEGCGYIFAGNTI</sequence>
<dbReference type="Gene3D" id="3.40.1260.10">
    <property type="entry name" value="DsrEFH-like"/>
    <property type="match status" value="1"/>
</dbReference>
<protein>
    <submittedName>
        <fullName evidence="2">Tat (Twin-arginine translocation) pathway signal sequence containing protein</fullName>
    </submittedName>
</protein>
<keyword evidence="1" id="KW-0732">Signal</keyword>
<evidence type="ECO:0000313" key="2">
    <source>
        <dbReference type="EMBL" id="MDF0716858.1"/>
    </source>
</evidence>
<name>A0ABT5Y093_9FLAO</name>
<dbReference type="Proteomes" id="UP001221366">
    <property type="component" value="Unassembled WGS sequence"/>
</dbReference>
<feature type="signal peptide" evidence="1">
    <location>
        <begin position="1"/>
        <end position="34"/>
    </location>
</feature>
<dbReference type="EMBL" id="JARFVB010000006">
    <property type="protein sequence ID" value="MDF0716858.1"/>
    <property type="molecule type" value="Genomic_DNA"/>
</dbReference>
<accession>A0ABT5Y093</accession>